<feature type="domain" description="Nudix hydrolase" evidence="1">
    <location>
        <begin position="133"/>
        <end position="281"/>
    </location>
</feature>
<name>A0A6J3LXR8_9PEZI</name>
<sequence length="316" mass="35069">MSSKYSSYLQAVKAVDNFPLDREAADEYYVLYLPHDTRPHGYMLPATVAGMPLTDDFSVRHEKPRSVTVVVPSDSKDIAAAVNQAFQKLIDQCIKQGGFHVLGGRHSEYFSLLGANYPVRIERFATSLFGVTSCGAHLVCYVRADDGLRVWIARRAAHLYISGGKLDTTVAGGVKAGVSPLQTIVEEAQEEASLPESLVRERVCSRDVMTIMNCTGDEFPGEKGLLCPDVVYLYDMELPSDVVPKPQDEEVESFSLMAVHEIHKAILADDFKPDSAAVLVAFFIRQSIVTPENEKDFVEIVQHLHRRLPFPIKPDI</sequence>
<reference evidence="3" key="3">
    <citation type="submission" date="2025-08" db="UniProtKB">
        <authorList>
            <consortium name="RefSeq"/>
        </authorList>
    </citation>
    <scope>IDENTIFICATION</scope>
    <source>
        <strain evidence="3">CBS 342.82</strain>
    </source>
</reference>
<dbReference type="Pfam" id="PF00293">
    <property type="entry name" value="NUDIX"/>
    <property type="match status" value="1"/>
</dbReference>
<dbReference type="RefSeq" id="XP_033457577.1">
    <property type="nucleotide sequence ID" value="XM_033602626.1"/>
</dbReference>
<protein>
    <recommendedName>
        <fullName evidence="1">Nudix hydrolase domain-containing protein</fullName>
    </recommendedName>
</protein>
<keyword evidence="2" id="KW-1185">Reference proteome</keyword>
<dbReference type="CDD" id="cd03676">
    <property type="entry name" value="NUDIX_Tnr3_like"/>
    <property type="match status" value="1"/>
</dbReference>
<reference evidence="3" key="1">
    <citation type="submission" date="2020-01" db="EMBL/GenBank/DDBJ databases">
        <authorList>
            <consortium name="DOE Joint Genome Institute"/>
            <person name="Haridas S."/>
            <person name="Albert R."/>
            <person name="Binder M."/>
            <person name="Bloem J."/>
            <person name="Labutti K."/>
            <person name="Salamov A."/>
            <person name="Andreopoulos B."/>
            <person name="Baker S.E."/>
            <person name="Barry K."/>
            <person name="Bills G."/>
            <person name="Bluhm B.H."/>
            <person name="Cannon C."/>
            <person name="Castanera R."/>
            <person name="Culley D.E."/>
            <person name="Daum C."/>
            <person name="Ezra D."/>
            <person name="Gonzalez J.B."/>
            <person name="Henrissat B."/>
            <person name="Kuo A."/>
            <person name="Liang C."/>
            <person name="Lipzen A."/>
            <person name="Lutzoni F."/>
            <person name="Magnuson J."/>
            <person name="Mondo S."/>
            <person name="Nolan M."/>
            <person name="Ohm R."/>
            <person name="Pangilinan J."/>
            <person name="Park H.-J."/>
            <person name="Ramirez L."/>
            <person name="Alfaro M."/>
            <person name="Sun H."/>
            <person name="Tritt A."/>
            <person name="Yoshinaga Y."/>
            <person name="Zwiers L.-H."/>
            <person name="Turgeon B.G."/>
            <person name="Goodwin S.B."/>
            <person name="Spatafora J.W."/>
            <person name="Crous P.W."/>
            <person name="Grigoriev I.V."/>
        </authorList>
    </citation>
    <scope>NUCLEOTIDE SEQUENCE</scope>
    <source>
        <strain evidence="3">CBS 342.82</strain>
    </source>
</reference>
<dbReference type="Proteomes" id="UP000504637">
    <property type="component" value="Unplaced"/>
</dbReference>
<organism evidence="3">
    <name type="scientific">Dissoconium aciculare CBS 342.82</name>
    <dbReference type="NCBI Taxonomy" id="1314786"/>
    <lineage>
        <taxon>Eukaryota</taxon>
        <taxon>Fungi</taxon>
        <taxon>Dikarya</taxon>
        <taxon>Ascomycota</taxon>
        <taxon>Pezizomycotina</taxon>
        <taxon>Dothideomycetes</taxon>
        <taxon>Dothideomycetidae</taxon>
        <taxon>Mycosphaerellales</taxon>
        <taxon>Dissoconiaceae</taxon>
        <taxon>Dissoconium</taxon>
    </lineage>
</organism>
<accession>A0A6J3LXR8</accession>
<dbReference type="OrthoDB" id="10261522at2759"/>
<dbReference type="AlphaFoldDB" id="A0A6J3LXR8"/>
<dbReference type="InterPro" id="IPR015797">
    <property type="entry name" value="NUDIX_hydrolase-like_dom_sf"/>
</dbReference>
<dbReference type="GeneID" id="54360426"/>
<gene>
    <name evidence="3" type="ORF">K489DRAFT_360838</name>
</gene>
<evidence type="ECO:0000259" key="1">
    <source>
        <dbReference type="PROSITE" id="PS51462"/>
    </source>
</evidence>
<dbReference type="PROSITE" id="PS51462">
    <property type="entry name" value="NUDIX"/>
    <property type="match status" value="1"/>
</dbReference>
<reference evidence="3" key="2">
    <citation type="submission" date="2020-04" db="EMBL/GenBank/DDBJ databases">
        <authorList>
            <consortium name="NCBI Genome Project"/>
        </authorList>
    </citation>
    <scope>NUCLEOTIDE SEQUENCE</scope>
    <source>
        <strain evidence="3">CBS 342.82</strain>
    </source>
</reference>
<evidence type="ECO:0000313" key="2">
    <source>
        <dbReference type="Proteomes" id="UP000504637"/>
    </source>
</evidence>
<dbReference type="Gene3D" id="3.90.79.10">
    <property type="entry name" value="Nucleoside Triphosphate Pyrophosphohydrolase"/>
    <property type="match status" value="1"/>
</dbReference>
<dbReference type="InterPro" id="IPR000086">
    <property type="entry name" value="NUDIX_hydrolase_dom"/>
</dbReference>
<dbReference type="SUPFAM" id="SSF55811">
    <property type="entry name" value="Nudix"/>
    <property type="match status" value="1"/>
</dbReference>
<evidence type="ECO:0000313" key="3">
    <source>
        <dbReference type="RefSeq" id="XP_033457577.1"/>
    </source>
</evidence>
<dbReference type="FunFam" id="3.90.79.10:FF:000019">
    <property type="entry name" value="Thiamin pyrophosphokinase, putative"/>
    <property type="match status" value="1"/>
</dbReference>
<proteinExistence type="predicted"/>
<dbReference type="GO" id="GO:0044715">
    <property type="term" value="F:8-oxo-dGDP phosphatase activity"/>
    <property type="evidence" value="ECO:0007669"/>
    <property type="project" value="UniProtKB-ARBA"/>
</dbReference>